<accession>A0ABW1SBB9</accession>
<evidence type="ECO:0000256" key="2">
    <source>
        <dbReference type="ARBA" id="ARBA00022723"/>
    </source>
</evidence>
<evidence type="ECO:0000256" key="7">
    <source>
        <dbReference type="SAM" id="MobiDB-lite"/>
    </source>
</evidence>
<dbReference type="InterPro" id="IPR025657">
    <property type="entry name" value="RadC_JAB"/>
</dbReference>
<dbReference type="NCBIfam" id="NF000642">
    <property type="entry name" value="PRK00024.1"/>
    <property type="match status" value="1"/>
</dbReference>
<evidence type="ECO:0000256" key="6">
    <source>
        <dbReference type="RuleBase" id="RU003797"/>
    </source>
</evidence>
<dbReference type="Proteomes" id="UP001596303">
    <property type="component" value="Unassembled WGS sequence"/>
</dbReference>
<dbReference type="PANTHER" id="PTHR30471:SF3">
    <property type="entry name" value="UPF0758 PROTEIN YEES-RELATED"/>
    <property type="match status" value="1"/>
</dbReference>
<dbReference type="InterPro" id="IPR001405">
    <property type="entry name" value="UPF0758"/>
</dbReference>
<feature type="region of interest" description="Disordered" evidence="7">
    <location>
        <begin position="1"/>
        <end position="29"/>
    </location>
</feature>
<comment type="similarity">
    <text evidence="6">Belongs to the UPF0758 family.</text>
</comment>
<dbReference type="PANTHER" id="PTHR30471">
    <property type="entry name" value="DNA REPAIR PROTEIN RADC"/>
    <property type="match status" value="1"/>
</dbReference>
<dbReference type="Gene3D" id="1.10.150.20">
    <property type="entry name" value="5' to 3' exonuclease, C-terminal subdomain"/>
    <property type="match status" value="1"/>
</dbReference>
<sequence length="245" mass="27178">MKEAQPPSLFNSEVASDKTAQSKPHYHGHRERLRQKFLETSGTGLADYEVLELLLCGFLPRRDVKPLAKALIDRFGGLSGIFAATPKALQAVDGVGETLSVYLKAVYELHVRTSKELVGKRQSLSSWSAVLEYVKLRLQHRDTEFFHVLFLDRKNGLMADEEMGKGTVDHAPVYPREIAKRALELSASSIILVHNHPSGDPTPSRADISMTREIIDVMDSLEITVHDHLIVGRQGITSMKAAGLI</sequence>
<keyword evidence="10" id="KW-1185">Reference proteome</keyword>
<dbReference type="EMBL" id="JBHSSW010000014">
    <property type="protein sequence ID" value="MFC6198824.1"/>
    <property type="molecule type" value="Genomic_DNA"/>
</dbReference>
<dbReference type="Pfam" id="PF04002">
    <property type="entry name" value="RadC"/>
    <property type="match status" value="1"/>
</dbReference>
<keyword evidence="2" id="KW-0479">Metal-binding</keyword>
<dbReference type="InterPro" id="IPR020891">
    <property type="entry name" value="UPF0758_CS"/>
</dbReference>
<evidence type="ECO:0000256" key="5">
    <source>
        <dbReference type="ARBA" id="ARBA00023049"/>
    </source>
</evidence>
<dbReference type="SUPFAM" id="SSF102712">
    <property type="entry name" value="JAB1/MPN domain"/>
    <property type="match status" value="1"/>
</dbReference>
<gene>
    <name evidence="9" type="primary">radC</name>
    <name evidence="9" type="ORF">ACFQDM_12085</name>
</gene>
<evidence type="ECO:0000313" key="9">
    <source>
        <dbReference type="EMBL" id="MFC6198824.1"/>
    </source>
</evidence>
<dbReference type="RefSeq" id="WP_377379382.1">
    <property type="nucleotide sequence ID" value="NZ_JBHSSW010000014.1"/>
</dbReference>
<evidence type="ECO:0000259" key="8">
    <source>
        <dbReference type="PROSITE" id="PS50249"/>
    </source>
</evidence>
<keyword evidence="1" id="KW-0645">Protease</keyword>
<dbReference type="InterPro" id="IPR037518">
    <property type="entry name" value="MPN"/>
</dbReference>
<feature type="domain" description="MPN" evidence="8">
    <location>
        <begin position="123"/>
        <end position="245"/>
    </location>
</feature>
<evidence type="ECO:0000256" key="3">
    <source>
        <dbReference type="ARBA" id="ARBA00022801"/>
    </source>
</evidence>
<dbReference type="PROSITE" id="PS50249">
    <property type="entry name" value="MPN"/>
    <property type="match status" value="1"/>
</dbReference>
<proteinExistence type="inferred from homology"/>
<dbReference type="SUPFAM" id="SSF47781">
    <property type="entry name" value="RuvA domain 2-like"/>
    <property type="match status" value="1"/>
</dbReference>
<comment type="caution">
    <text evidence="9">The sequence shown here is derived from an EMBL/GenBank/DDBJ whole genome shotgun (WGS) entry which is preliminary data.</text>
</comment>
<evidence type="ECO:0000256" key="1">
    <source>
        <dbReference type="ARBA" id="ARBA00022670"/>
    </source>
</evidence>
<dbReference type="Gene3D" id="3.40.140.10">
    <property type="entry name" value="Cytidine Deaminase, domain 2"/>
    <property type="match status" value="1"/>
</dbReference>
<organism evidence="9 10">
    <name type="scientific">Ponticaulis profundi</name>
    <dbReference type="NCBI Taxonomy" id="2665222"/>
    <lineage>
        <taxon>Bacteria</taxon>
        <taxon>Pseudomonadati</taxon>
        <taxon>Pseudomonadota</taxon>
        <taxon>Alphaproteobacteria</taxon>
        <taxon>Hyphomonadales</taxon>
        <taxon>Hyphomonadaceae</taxon>
        <taxon>Ponticaulis</taxon>
    </lineage>
</organism>
<dbReference type="NCBIfam" id="TIGR00608">
    <property type="entry name" value="radc"/>
    <property type="match status" value="1"/>
</dbReference>
<dbReference type="CDD" id="cd08071">
    <property type="entry name" value="MPN_DUF2466"/>
    <property type="match status" value="1"/>
</dbReference>
<evidence type="ECO:0000313" key="10">
    <source>
        <dbReference type="Proteomes" id="UP001596303"/>
    </source>
</evidence>
<keyword evidence="5" id="KW-0482">Metalloprotease</keyword>
<name>A0ABW1SBB9_9PROT</name>
<protein>
    <submittedName>
        <fullName evidence="9">DNA repair protein RadC</fullName>
    </submittedName>
</protein>
<keyword evidence="3" id="KW-0378">Hydrolase</keyword>
<keyword evidence="4" id="KW-0862">Zinc</keyword>
<feature type="compositionally biased region" description="Polar residues" evidence="7">
    <location>
        <begin position="8"/>
        <end position="22"/>
    </location>
</feature>
<dbReference type="InterPro" id="IPR010994">
    <property type="entry name" value="RuvA_2-like"/>
</dbReference>
<reference evidence="10" key="1">
    <citation type="journal article" date="2019" name="Int. J. Syst. Evol. Microbiol.">
        <title>The Global Catalogue of Microorganisms (GCM) 10K type strain sequencing project: providing services to taxonomists for standard genome sequencing and annotation.</title>
        <authorList>
            <consortium name="The Broad Institute Genomics Platform"/>
            <consortium name="The Broad Institute Genome Sequencing Center for Infectious Disease"/>
            <person name="Wu L."/>
            <person name="Ma J."/>
        </authorList>
    </citation>
    <scope>NUCLEOTIDE SEQUENCE [LARGE SCALE GENOMIC DNA]</scope>
    <source>
        <strain evidence="10">CGMCC-1.15741</strain>
    </source>
</reference>
<evidence type="ECO:0000256" key="4">
    <source>
        <dbReference type="ARBA" id="ARBA00022833"/>
    </source>
</evidence>
<dbReference type="PROSITE" id="PS01302">
    <property type="entry name" value="UPF0758"/>
    <property type="match status" value="1"/>
</dbReference>